<gene>
    <name evidence="3" type="primary">LOC107001123</name>
</gene>
<dbReference type="RefSeq" id="XP_015054773.1">
    <property type="nucleotide sequence ID" value="XM_015199287.1"/>
</dbReference>
<dbReference type="Gene3D" id="3.30.420.10">
    <property type="entry name" value="Ribonuclease H-like superfamily/Ribonuclease H"/>
    <property type="match status" value="1"/>
</dbReference>
<name>A0ABM1FC94_SOLPN</name>
<sequence length="246" mass="28049">MTGIEYACYSLQQLLQHWWSAKTNNAAHKILLQATPIFICWNLWKNRCACKYGGKTTNISRVKYAIYKDSHKRLSIAFPHINWPAKWTDLIQKCESCVQDTKVSLVAWNKHSYQLIKVNINGSALANPGSHGDGGILRDKNGQLLMAFAATLCEGTNNKAEIEAAIFCLSWTLELGYSNILLDLDSPLVVEWINQQPTPQWNLIIQLGRLQNLIRQTQNFKCTHVYREKNWVADALSKHNHQTTNP</sequence>
<dbReference type="PANTHER" id="PTHR47723:SF7">
    <property type="entry name" value="RNASE H FAMILY PROTEIN"/>
    <property type="match status" value="1"/>
</dbReference>
<dbReference type="InterPro" id="IPR002156">
    <property type="entry name" value="RNaseH_domain"/>
</dbReference>
<evidence type="ECO:0000259" key="1">
    <source>
        <dbReference type="PROSITE" id="PS50879"/>
    </source>
</evidence>
<dbReference type="InterPro" id="IPR036397">
    <property type="entry name" value="RNaseH_sf"/>
</dbReference>
<proteinExistence type="predicted"/>
<evidence type="ECO:0000313" key="3">
    <source>
        <dbReference type="RefSeq" id="XP_015054773.1"/>
    </source>
</evidence>
<evidence type="ECO:0000313" key="2">
    <source>
        <dbReference type="Proteomes" id="UP000694930"/>
    </source>
</evidence>
<organism evidence="2 3">
    <name type="scientific">Solanum pennellii</name>
    <name type="common">Tomato</name>
    <name type="synonym">Lycopersicon pennellii</name>
    <dbReference type="NCBI Taxonomy" id="28526"/>
    <lineage>
        <taxon>Eukaryota</taxon>
        <taxon>Viridiplantae</taxon>
        <taxon>Streptophyta</taxon>
        <taxon>Embryophyta</taxon>
        <taxon>Tracheophyta</taxon>
        <taxon>Spermatophyta</taxon>
        <taxon>Magnoliopsida</taxon>
        <taxon>eudicotyledons</taxon>
        <taxon>Gunneridae</taxon>
        <taxon>Pentapetalae</taxon>
        <taxon>asterids</taxon>
        <taxon>lamiids</taxon>
        <taxon>Solanales</taxon>
        <taxon>Solanaceae</taxon>
        <taxon>Solanoideae</taxon>
        <taxon>Solaneae</taxon>
        <taxon>Solanum</taxon>
        <taxon>Solanum subgen. Lycopersicon</taxon>
    </lineage>
</organism>
<dbReference type="CDD" id="cd06222">
    <property type="entry name" value="RNase_H_like"/>
    <property type="match status" value="1"/>
</dbReference>
<dbReference type="InterPro" id="IPR044730">
    <property type="entry name" value="RNase_H-like_dom_plant"/>
</dbReference>
<dbReference type="Proteomes" id="UP000694930">
    <property type="component" value="Chromosome 10"/>
</dbReference>
<dbReference type="PANTHER" id="PTHR47723">
    <property type="entry name" value="OS05G0353850 PROTEIN"/>
    <property type="match status" value="1"/>
</dbReference>
<reference evidence="2" key="1">
    <citation type="journal article" date="2014" name="Nat. Genet.">
        <title>The genome of the stress-tolerant wild tomato species Solanum pennellii.</title>
        <authorList>
            <person name="Bolger A."/>
            <person name="Scossa F."/>
            <person name="Bolger M.E."/>
            <person name="Lanz C."/>
            <person name="Maumus F."/>
            <person name="Tohge T."/>
            <person name="Quesneville H."/>
            <person name="Alseekh S."/>
            <person name="Sorensen I."/>
            <person name="Lichtenstein G."/>
            <person name="Fich E.A."/>
            <person name="Conte M."/>
            <person name="Keller H."/>
            <person name="Schneeberger K."/>
            <person name="Schwacke R."/>
            <person name="Ofner I."/>
            <person name="Vrebalov J."/>
            <person name="Xu Y."/>
            <person name="Osorio S."/>
            <person name="Aflitos S.A."/>
            <person name="Schijlen E."/>
            <person name="Jimenez-Gomez J.M."/>
            <person name="Ryngajllo M."/>
            <person name="Kimura S."/>
            <person name="Kumar R."/>
            <person name="Koenig D."/>
            <person name="Headland L.R."/>
            <person name="Maloof J.N."/>
            <person name="Sinha N."/>
            <person name="van Ham R.C."/>
            <person name="Lankhorst R.K."/>
            <person name="Mao L."/>
            <person name="Vogel A."/>
            <person name="Arsova B."/>
            <person name="Panstruga R."/>
            <person name="Fei Z."/>
            <person name="Rose J.K."/>
            <person name="Zamir D."/>
            <person name="Carrari F."/>
            <person name="Giovannoni J.J."/>
            <person name="Weigel D."/>
            <person name="Usadel B."/>
            <person name="Fernie A.R."/>
        </authorList>
    </citation>
    <scope>NUCLEOTIDE SEQUENCE [LARGE SCALE GENOMIC DNA]</scope>
    <source>
        <strain evidence="2">cv. LA0716</strain>
    </source>
</reference>
<dbReference type="InterPro" id="IPR012337">
    <property type="entry name" value="RNaseH-like_sf"/>
</dbReference>
<dbReference type="InterPro" id="IPR053151">
    <property type="entry name" value="RNase_H-like"/>
</dbReference>
<protein>
    <submittedName>
        <fullName evidence="3">Uncharacterized protein LOC107001123</fullName>
    </submittedName>
</protein>
<keyword evidence="2" id="KW-1185">Reference proteome</keyword>
<reference evidence="3" key="2">
    <citation type="submission" date="2025-08" db="UniProtKB">
        <authorList>
            <consortium name="RefSeq"/>
        </authorList>
    </citation>
    <scope>IDENTIFICATION</scope>
</reference>
<dbReference type="PROSITE" id="PS50879">
    <property type="entry name" value="RNASE_H_1"/>
    <property type="match status" value="1"/>
</dbReference>
<dbReference type="SUPFAM" id="SSF53098">
    <property type="entry name" value="Ribonuclease H-like"/>
    <property type="match status" value="1"/>
</dbReference>
<dbReference type="Pfam" id="PF13456">
    <property type="entry name" value="RVT_3"/>
    <property type="match status" value="1"/>
</dbReference>
<accession>A0ABM1FC94</accession>
<feature type="domain" description="RNase H type-1" evidence="1">
    <location>
        <begin position="112"/>
        <end position="246"/>
    </location>
</feature>
<dbReference type="GeneID" id="107001123"/>